<dbReference type="Gene3D" id="6.10.30.10">
    <property type="match status" value="1"/>
</dbReference>
<feature type="domain" description="ChsH2 rubredoxin-like zinc ribbon" evidence="2">
    <location>
        <begin position="12"/>
        <end position="43"/>
    </location>
</feature>
<keyword evidence="4" id="KW-1185">Reference proteome</keyword>
<accession>A0A841C2L5</accession>
<evidence type="ECO:0000313" key="3">
    <source>
        <dbReference type="EMBL" id="MBB5873373.1"/>
    </source>
</evidence>
<feature type="domain" description="ChsH2 C-terminal OB-fold" evidence="1">
    <location>
        <begin position="51"/>
        <end position="110"/>
    </location>
</feature>
<dbReference type="EMBL" id="JACHMN010000003">
    <property type="protein sequence ID" value="MBB5873373.1"/>
    <property type="molecule type" value="Genomic_DNA"/>
</dbReference>
<dbReference type="Pfam" id="PF12172">
    <property type="entry name" value="zf-ChsH2"/>
    <property type="match status" value="1"/>
</dbReference>
<organism evidence="3 4">
    <name type="scientific">Allocatelliglobosispora scoriae</name>
    <dbReference type="NCBI Taxonomy" id="643052"/>
    <lineage>
        <taxon>Bacteria</taxon>
        <taxon>Bacillati</taxon>
        <taxon>Actinomycetota</taxon>
        <taxon>Actinomycetes</taxon>
        <taxon>Micromonosporales</taxon>
        <taxon>Micromonosporaceae</taxon>
        <taxon>Allocatelliglobosispora</taxon>
    </lineage>
</organism>
<gene>
    <name evidence="3" type="ORF">F4553_006807</name>
</gene>
<dbReference type="RefSeq" id="WP_184844485.1">
    <property type="nucleotide sequence ID" value="NZ_JACHMN010000003.1"/>
</dbReference>
<protein>
    <submittedName>
        <fullName evidence="3">Putative OB-fold protein</fullName>
    </submittedName>
</protein>
<dbReference type="SUPFAM" id="SSF50249">
    <property type="entry name" value="Nucleic acid-binding proteins"/>
    <property type="match status" value="1"/>
</dbReference>
<reference evidence="3 4" key="1">
    <citation type="submission" date="2020-08" db="EMBL/GenBank/DDBJ databases">
        <title>Sequencing the genomes of 1000 actinobacteria strains.</title>
        <authorList>
            <person name="Klenk H.-P."/>
        </authorList>
    </citation>
    <scope>NUCLEOTIDE SEQUENCE [LARGE SCALE GENOMIC DNA]</scope>
    <source>
        <strain evidence="3 4">DSM 45362</strain>
    </source>
</reference>
<sequence length="125" mass="13541">MIPEDEVTAPWWAATRERRLLLQRCDGCGTVQHPPRALCTTCGLLGPHGFVEASGHGTVDAFTVVHRAPAPEVAVPFTLARVRLDEGPILLTHLVGVAVPRCDVPVHLAWEPLPDGRALPVFSQE</sequence>
<dbReference type="InterPro" id="IPR022002">
    <property type="entry name" value="ChsH2_Znr"/>
</dbReference>
<dbReference type="Proteomes" id="UP000587527">
    <property type="component" value="Unassembled WGS sequence"/>
</dbReference>
<evidence type="ECO:0000313" key="4">
    <source>
        <dbReference type="Proteomes" id="UP000587527"/>
    </source>
</evidence>
<evidence type="ECO:0000259" key="1">
    <source>
        <dbReference type="Pfam" id="PF01796"/>
    </source>
</evidence>
<dbReference type="InterPro" id="IPR002878">
    <property type="entry name" value="ChsH2_C"/>
</dbReference>
<dbReference type="AlphaFoldDB" id="A0A841C2L5"/>
<evidence type="ECO:0000259" key="2">
    <source>
        <dbReference type="Pfam" id="PF12172"/>
    </source>
</evidence>
<dbReference type="InterPro" id="IPR052513">
    <property type="entry name" value="Thioester_dehydratase-like"/>
</dbReference>
<dbReference type="Pfam" id="PF01796">
    <property type="entry name" value="OB_ChsH2_C"/>
    <property type="match status" value="1"/>
</dbReference>
<dbReference type="InterPro" id="IPR012340">
    <property type="entry name" value="NA-bd_OB-fold"/>
</dbReference>
<comment type="caution">
    <text evidence="3">The sequence shown here is derived from an EMBL/GenBank/DDBJ whole genome shotgun (WGS) entry which is preliminary data.</text>
</comment>
<proteinExistence type="predicted"/>
<name>A0A841C2L5_9ACTN</name>
<dbReference type="PANTHER" id="PTHR34075:SF5">
    <property type="entry name" value="BLR3430 PROTEIN"/>
    <property type="match status" value="1"/>
</dbReference>
<dbReference type="PANTHER" id="PTHR34075">
    <property type="entry name" value="BLR3430 PROTEIN"/>
    <property type="match status" value="1"/>
</dbReference>